<keyword evidence="3 6" id="KW-0812">Transmembrane</keyword>
<feature type="transmembrane region" description="Helical" evidence="6">
    <location>
        <begin position="332"/>
        <end position="355"/>
    </location>
</feature>
<dbReference type="InterPro" id="IPR011701">
    <property type="entry name" value="MFS"/>
</dbReference>
<dbReference type="STRING" id="1150864.MILUP08_44398"/>
<feature type="transmembrane region" description="Helical" evidence="6">
    <location>
        <begin position="213"/>
        <end position="236"/>
    </location>
</feature>
<reference evidence="8" key="1">
    <citation type="journal article" date="2012" name="J. Bacteriol.">
        <title>Genome Sequence of Micromonospora lupini Lupac 08, Isolated from Root Nodules of Lupinus angustifolius.</title>
        <authorList>
            <person name="Alonso-Vega P."/>
            <person name="Normand P."/>
            <person name="Bacigalupe R."/>
            <person name="Pujic P."/>
            <person name="Lajus A."/>
            <person name="Vallenet D."/>
            <person name="Carro L."/>
            <person name="Coll P."/>
            <person name="Trujillo M.E."/>
        </authorList>
    </citation>
    <scope>NUCLEOTIDE SEQUENCE [LARGE SCALE GENOMIC DNA]</scope>
    <source>
        <strain evidence="8">Lupac 08</strain>
    </source>
</reference>
<evidence type="ECO:0000256" key="5">
    <source>
        <dbReference type="ARBA" id="ARBA00023136"/>
    </source>
</evidence>
<evidence type="ECO:0000256" key="1">
    <source>
        <dbReference type="ARBA" id="ARBA00004651"/>
    </source>
</evidence>
<feature type="transmembrane region" description="Helical" evidence="6">
    <location>
        <begin position="242"/>
        <end position="263"/>
    </location>
</feature>
<comment type="caution">
    <text evidence="7">The sequence shown here is derived from an EMBL/GenBank/DDBJ whole genome shotgun (WGS) entry which is preliminary data.</text>
</comment>
<dbReference type="PANTHER" id="PTHR23513">
    <property type="entry name" value="INTEGRAL MEMBRANE EFFLUX PROTEIN-RELATED"/>
    <property type="match status" value="1"/>
</dbReference>
<evidence type="ECO:0000256" key="6">
    <source>
        <dbReference type="SAM" id="Phobius"/>
    </source>
</evidence>
<dbReference type="Gene3D" id="1.20.1250.20">
    <property type="entry name" value="MFS general substrate transporter like domains"/>
    <property type="match status" value="2"/>
</dbReference>
<evidence type="ECO:0000256" key="4">
    <source>
        <dbReference type="ARBA" id="ARBA00022989"/>
    </source>
</evidence>
<feature type="transmembrane region" description="Helical" evidence="6">
    <location>
        <begin position="69"/>
        <end position="87"/>
    </location>
</feature>
<dbReference type="InterPro" id="IPR036259">
    <property type="entry name" value="MFS_trans_sf"/>
</dbReference>
<dbReference type="Proteomes" id="UP000003448">
    <property type="component" value="Unassembled WGS sequence"/>
</dbReference>
<dbReference type="RefSeq" id="WP_007461653.1">
    <property type="nucleotide sequence ID" value="NZ_HF570108.1"/>
</dbReference>
<protein>
    <submittedName>
        <fullName evidence="7">Major facilitator superfamily MFS_1</fullName>
    </submittedName>
</protein>
<feature type="transmembrane region" description="Helical" evidence="6">
    <location>
        <begin position="301"/>
        <end position="320"/>
    </location>
</feature>
<organism evidence="7 8">
    <name type="scientific">Micromonospora lupini str. Lupac 08</name>
    <dbReference type="NCBI Taxonomy" id="1150864"/>
    <lineage>
        <taxon>Bacteria</taxon>
        <taxon>Bacillati</taxon>
        <taxon>Actinomycetota</taxon>
        <taxon>Actinomycetes</taxon>
        <taxon>Micromonosporales</taxon>
        <taxon>Micromonosporaceae</taxon>
        <taxon>Micromonospora</taxon>
    </lineage>
</organism>
<sequence length="396" mass="39871">MRRNASLLVAISVLSGLGSSAMALVSGIWILDLTGSTGLAALAGLCVYAPVLVGPWLGGLLDSAPRRPLVIAVNLLLAAVLLTLLAVRGPGQTWLIFAVSCAYGVSYVLIDAGETALLPSALSPTDLGDVNGWRSSAQEGMKLVAPVAGAGLYAWHGGHAVAVLSAAMPLLVAVLYLAVRLKRNPPEQSAQRHPGPRVGLAVLSGQLTTRVPLVLAAVSIAMSGFTTAAVYTIVVIDLRMPSTFLGVLAGAQGAGSILGGLIVGRLLTRRGPAAVGVAGTVLFAVGCLARCLPWWPATVAGAAVAGTGLPWTLVAAVTAVQTHTPPALLGRVAATANTVMFGPLVLAIPLGAAAVHLGGRPPLVAAAALCLTAAACLRPPRPRQPEESAPLVIVGS</sequence>
<dbReference type="CDD" id="cd06173">
    <property type="entry name" value="MFS_MefA_like"/>
    <property type="match status" value="1"/>
</dbReference>
<dbReference type="GO" id="GO:0022857">
    <property type="term" value="F:transmembrane transporter activity"/>
    <property type="evidence" value="ECO:0007669"/>
    <property type="project" value="InterPro"/>
</dbReference>
<feature type="transmembrane region" description="Helical" evidence="6">
    <location>
        <begin position="162"/>
        <end position="179"/>
    </location>
</feature>
<evidence type="ECO:0000313" key="8">
    <source>
        <dbReference type="Proteomes" id="UP000003448"/>
    </source>
</evidence>
<feature type="transmembrane region" description="Helical" evidence="6">
    <location>
        <begin position="39"/>
        <end position="57"/>
    </location>
</feature>
<dbReference type="SUPFAM" id="SSF103473">
    <property type="entry name" value="MFS general substrate transporter"/>
    <property type="match status" value="1"/>
</dbReference>
<dbReference type="PANTHER" id="PTHR23513:SF6">
    <property type="entry name" value="MAJOR FACILITATOR SUPERFAMILY ASSOCIATED DOMAIN-CONTAINING PROTEIN"/>
    <property type="match status" value="1"/>
</dbReference>
<evidence type="ECO:0000256" key="3">
    <source>
        <dbReference type="ARBA" id="ARBA00022692"/>
    </source>
</evidence>
<comment type="subcellular location">
    <subcellularLocation>
        <location evidence="1">Cell membrane</location>
        <topology evidence="1">Multi-pass membrane protein</topology>
    </subcellularLocation>
</comment>
<evidence type="ECO:0000256" key="2">
    <source>
        <dbReference type="ARBA" id="ARBA00022475"/>
    </source>
</evidence>
<keyword evidence="2" id="KW-1003">Cell membrane</keyword>
<gene>
    <name evidence="7" type="ORF">MILUP08_44398</name>
</gene>
<dbReference type="EMBL" id="CAIE01000035">
    <property type="protein sequence ID" value="CCH19523.1"/>
    <property type="molecule type" value="Genomic_DNA"/>
</dbReference>
<evidence type="ECO:0000313" key="7">
    <source>
        <dbReference type="EMBL" id="CCH19523.1"/>
    </source>
</evidence>
<dbReference type="AlphaFoldDB" id="I0L6S6"/>
<dbReference type="eggNOG" id="COG0477">
    <property type="taxonomic scope" value="Bacteria"/>
</dbReference>
<name>I0L6S6_9ACTN</name>
<proteinExistence type="predicted"/>
<keyword evidence="8" id="KW-1185">Reference proteome</keyword>
<keyword evidence="4 6" id="KW-1133">Transmembrane helix</keyword>
<dbReference type="GO" id="GO:0005886">
    <property type="term" value="C:plasma membrane"/>
    <property type="evidence" value="ECO:0007669"/>
    <property type="project" value="UniProtKB-SubCell"/>
</dbReference>
<accession>I0L6S6</accession>
<dbReference type="Pfam" id="PF07690">
    <property type="entry name" value="MFS_1"/>
    <property type="match status" value="1"/>
</dbReference>
<keyword evidence="5 6" id="KW-0472">Membrane</keyword>
<feature type="transmembrane region" description="Helical" evidence="6">
    <location>
        <begin position="275"/>
        <end position="295"/>
    </location>
</feature>